<name>A0A2S9JLB7_9SPHI</name>
<reference evidence="2 3" key="1">
    <citation type="submission" date="2018-02" db="EMBL/GenBank/DDBJ databases">
        <title>The draft genome of Sphingobacterium gobiense H7.</title>
        <authorList>
            <person name="Li L."/>
            <person name="Liu L."/>
            <person name="Zhang X."/>
            <person name="Wang T."/>
            <person name="Liang L."/>
        </authorList>
    </citation>
    <scope>NUCLEOTIDE SEQUENCE [LARGE SCALE GENOMIC DNA]</scope>
    <source>
        <strain evidence="2 3">ACCC 05757</strain>
    </source>
</reference>
<evidence type="ECO:0000259" key="1">
    <source>
        <dbReference type="Pfam" id="PF04536"/>
    </source>
</evidence>
<dbReference type="Proteomes" id="UP000238642">
    <property type="component" value="Unassembled WGS sequence"/>
</dbReference>
<evidence type="ECO:0000313" key="2">
    <source>
        <dbReference type="EMBL" id="PRD53908.1"/>
    </source>
</evidence>
<dbReference type="EMBL" id="PVBS01000002">
    <property type="protein sequence ID" value="PRD53908.1"/>
    <property type="molecule type" value="Genomic_DNA"/>
</dbReference>
<dbReference type="AlphaFoldDB" id="A0A2S9JLB7"/>
<accession>A0A2S9JLB7</accession>
<protein>
    <recommendedName>
        <fullName evidence="1">TPM domain-containing protein</fullName>
    </recommendedName>
</protein>
<keyword evidence="3" id="KW-1185">Reference proteome</keyword>
<sequence length="154" mass="17667">MDIFSTEEQDRIVHAISVAEAKTSGEIRLVIDKKLKASSAMEAAVAYFEKLEMHKTGLNNGVLIYMAMDDHEFAMIGDRGLDTKLEANFWDETRELMISFFRRDDIVQGLIEGIHHIGDQLQRYFPRGVDDVNELPNDIYFGNLHERPVKKGHE</sequence>
<dbReference type="InterPro" id="IPR007621">
    <property type="entry name" value="TPM_dom"/>
</dbReference>
<comment type="caution">
    <text evidence="2">The sequence shown here is derived from an EMBL/GenBank/DDBJ whole genome shotgun (WGS) entry which is preliminary data.</text>
</comment>
<feature type="domain" description="TPM" evidence="1">
    <location>
        <begin position="2"/>
        <end position="119"/>
    </location>
</feature>
<dbReference type="OrthoDB" id="9786161at2"/>
<gene>
    <name evidence="2" type="ORF">C5749_10365</name>
</gene>
<dbReference type="Pfam" id="PF04536">
    <property type="entry name" value="TPM_phosphatase"/>
    <property type="match status" value="1"/>
</dbReference>
<proteinExistence type="predicted"/>
<dbReference type="PANTHER" id="PTHR30373:SF8">
    <property type="entry name" value="BLL7265 PROTEIN"/>
    <property type="match status" value="1"/>
</dbReference>
<dbReference type="PANTHER" id="PTHR30373">
    <property type="entry name" value="UPF0603 PROTEIN YGCG"/>
    <property type="match status" value="1"/>
</dbReference>
<dbReference type="RefSeq" id="WP_105725766.1">
    <property type="nucleotide sequence ID" value="NZ_PVBS01000002.1"/>
</dbReference>
<dbReference type="Gene3D" id="3.10.310.50">
    <property type="match status" value="1"/>
</dbReference>
<organism evidence="2 3">
    <name type="scientific">Sphingobacterium gobiense</name>
    <dbReference type="NCBI Taxonomy" id="1382456"/>
    <lineage>
        <taxon>Bacteria</taxon>
        <taxon>Pseudomonadati</taxon>
        <taxon>Bacteroidota</taxon>
        <taxon>Sphingobacteriia</taxon>
        <taxon>Sphingobacteriales</taxon>
        <taxon>Sphingobacteriaceae</taxon>
        <taxon>Sphingobacterium</taxon>
    </lineage>
</organism>
<evidence type="ECO:0000313" key="3">
    <source>
        <dbReference type="Proteomes" id="UP000238642"/>
    </source>
</evidence>